<dbReference type="Proteomes" id="UP000267464">
    <property type="component" value="Unassembled WGS sequence"/>
</dbReference>
<accession>A0A3N7HT17</accession>
<name>A0A3N7HT17_9BURK</name>
<protein>
    <submittedName>
        <fullName evidence="2">Uncharacterized protein</fullName>
    </submittedName>
</protein>
<sequence length="60" mass="6035">MAGGGDREGSQAGGSQGIDQAGGRSRRGRGTGQGAEEDGGQKEGRRQASAMTDAGCRIKR</sequence>
<keyword evidence="3" id="KW-1185">Reference proteome</keyword>
<dbReference type="EMBL" id="QUSW01000002">
    <property type="protein sequence ID" value="RQP25447.1"/>
    <property type="molecule type" value="Genomic_DNA"/>
</dbReference>
<feature type="region of interest" description="Disordered" evidence="1">
    <location>
        <begin position="1"/>
        <end position="60"/>
    </location>
</feature>
<reference evidence="2 3" key="1">
    <citation type="submission" date="2018-08" db="EMBL/GenBank/DDBJ databases">
        <authorList>
            <person name="Khan S.A."/>
            <person name="Jeon C.O."/>
            <person name="Chun B.H."/>
            <person name="Jeong S.E."/>
        </authorList>
    </citation>
    <scope>NUCLEOTIDE SEQUENCE [LARGE SCALE GENOMIC DNA]</scope>
    <source>
        <strain evidence="2 3">S-16</strain>
    </source>
</reference>
<reference evidence="2 3" key="2">
    <citation type="submission" date="2018-12" db="EMBL/GenBank/DDBJ databases">
        <title>Rhizobacter gummiphilus sp. nov., a rubber-degrading bacterium isolated from the soil of a botanical garden in Japan.</title>
        <authorList>
            <person name="Shunsuke S.S."/>
        </authorList>
    </citation>
    <scope>NUCLEOTIDE SEQUENCE [LARGE SCALE GENOMIC DNA]</scope>
    <source>
        <strain evidence="2 3">S-16</strain>
    </source>
</reference>
<evidence type="ECO:0000313" key="2">
    <source>
        <dbReference type="EMBL" id="RQP25447.1"/>
    </source>
</evidence>
<comment type="caution">
    <text evidence="2">The sequence shown here is derived from an EMBL/GenBank/DDBJ whole genome shotgun (WGS) entry which is preliminary data.</text>
</comment>
<dbReference type="AlphaFoldDB" id="A0A3N7HT17"/>
<organism evidence="2 3">
    <name type="scientific">Piscinibacter terrae</name>
    <dbReference type="NCBI Taxonomy" id="2496871"/>
    <lineage>
        <taxon>Bacteria</taxon>
        <taxon>Pseudomonadati</taxon>
        <taxon>Pseudomonadota</taxon>
        <taxon>Betaproteobacteria</taxon>
        <taxon>Burkholderiales</taxon>
        <taxon>Sphaerotilaceae</taxon>
        <taxon>Piscinibacter</taxon>
    </lineage>
</organism>
<gene>
    <name evidence="2" type="ORF">DZC73_07955</name>
</gene>
<evidence type="ECO:0000256" key="1">
    <source>
        <dbReference type="SAM" id="MobiDB-lite"/>
    </source>
</evidence>
<proteinExistence type="predicted"/>
<evidence type="ECO:0000313" key="3">
    <source>
        <dbReference type="Proteomes" id="UP000267464"/>
    </source>
</evidence>